<proteinExistence type="predicted"/>
<name>A0A074ZE21_OPIVI</name>
<keyword evidence="2" id="KW-1185">Reference proteome</keyword>
<dbReference type="CTD" id="20322496"/>
<dbReference type="Proteomes" id="UP000054324">
    <property type="component" value="Unassembled WGS sequence"/>
</dbReference>
<gene>
    <name evidence="1" type="ORF">T265_08317</name>
</gene>
<organism evidence="1 2">
    <name type="scientific">Opisthorchis viverrini</name>
    <name type="common">Southeast Asian liver fluke</name>
    <dbReference type="NCBI Taxonomy" id="6198"/>
    <lineage>
        <taxon>Eukaryota</taxon>
        <taxon>Metazoa</taxon>
        <taxon>Spiralia</taxon>
        <taxon>Lophotrochozoa</taxon>
        <taxon>Platyhelminthes</taxon>
        <taxon>Trematoda</taxon>
        <taxon>Digenea</taxon>
        <taxon>Opisthorchiida</taxon>
        <taxon>Opisthorchiata</taxon>
        <taxon>Opisthorchiidae</taxon>
        <taxon>Opisthorchis</taxon>
    </lineage>
</organism>
<dbReference type="AlphaFoldDB" id="A0A074ZE21"/>
<accession>A0A074ZE21</accession>
<sequence>MTSIVGYNQFKNDVMDYKKPQNDSLCWHIRRIPNWLPDLSLIKILTTGSFLGRMTLLGKPCQGKPVDLVNGATLASKEPSNQQHSYLVHNTNRAQLDKKRNSLIFTDFYHKEQDGTTDRGQVSVNLCATDNSTTGFKEGVVDVRLIIAALSVLYGFDAVMG</sequence>
<evidence type="ECO:0000313" key="2">
    <source>
        <dbReference type="Proteomes" id="UP000054324"/>
    </source>
</evidence>
<dbReference type="GeneID" id="20322496"/>
<dbReference type="RefSeq" id="XP_009172347.1">
    <property type="nucleotide sequence ID" value="XM_009174083.1"/>
</dbReference>
<reference evidence="1 2" key="1">
    <citation type="submission" date="2013-11" db="EMBL/GenBank/DDBJ databases">
        <title>Opisthorchis viverrini - life in the bile duct.</title>
        <authorList>
            <person name="Young N.D."/>
            <person name="Nagarajan N."/>
            <person name="Lin S.J."/>
            <person name="Korhonen P.K."/>
            <person name="Jex A.R."/>
            <person name="Hall R.S."/>
            <person name="Safavi-Hemami H."/>
            <person name="Kaewkong W."/>
            <person name="Bertrand D."/>
            <person name="Gao S."/>
            <person name="Seet Q."/>
            <person name="Wongkham S."/>
            <person name="Teh B.T."/>
            <person name="Wongkham C."/>
            <person name="Intapan P.M."/>
            <person name="Maleewong W."/>
            <person name="Yang X."/>
            <person name="Hu M."/>
            <person name="Wang Z."/>
            <person name="Hofmann A."/>
            <person name="Sternberg P.W."/>
            <person name="Tan P."/>
            <person name="Wang J."/>
            <person name="Gasser R.B."/>
        </authorList>
    </citation>
    <scope>NUCLEOTIDE SEQUENCE [LARGE SCALE GENOMIC DNA]</scope>
</reference>
<protein>
    <submittedName>
        <fullName evidence="1">Uncharacterized protein</fullName>
    </submittedName>
</protein>
<dbReference type="KEGG" id="ovi:T265_08317"/>
<evidence type="ECO:0000313" key="1">
    <source>
        <dbReference type="EMBL" id="KER23897.1"/>
    </source>
</evidence>
<dbReference type="EMBL" id="KL596830">
    <property type="protein sequence ID" value="KER23897.1"/>
    <property type="molecule type" value="Genomic_DNA"/>
</dbReference>